<gene>
    <name evidence="7" type="primary">LONRF1_2</name>
    <name evidence="7" type="ORF">A0J61_04854</name>
</gene>
<feature type="domain" description="RING-type" evidence="5">
    <location>
        <begin position="116"/>
        <end position="154"/>
    </location>
</feature>
<name>A0A1C7NE98_9FUNG</name>
<comment type="caution">
    <text evidence="7">The sequence shown here is derived from an EMBL/GenBank/DDBJ whole genome shotgun (WGS) entry which is preliminary data.</text>
</comment>
<evidence type="ECO:0000313" key="7">
    <source>
        <dbReference type="EMBL" id="OBZ87099.1"/>
    </source>
</evidence>
<dbReference type="EMBL" id="LUGH01000247">
    <property type="protein sequence ID" value="OBZ87099.1"/>
    <property type="molecule type" value="Genomic_DNA"/>
</dbReference>
<dbReference type="InterPro" id="IPR046336">
    <property type="entry name" value="Lon_prtase_N_sf"/>
</dbReference>
<dbReference type="PANTHER" id="PTHR23327">
    <property type="entry name" value="RING FINGER PROTEIN 127"/>
    <property type="match status" value="1"/>
</dbReference>
<evidence type="ECO:0000256" key="1">
    <source>
        <dbReference type="ARBA" id="ARBA00022723"/>
    </source>
</evidence>
<dbReference type="STRING" id="101091.A0A1C7NE98"/>
<proteinExistence type="predicted"/>
<dbReference type="Proteomes" id="UP000093000">
    <property type="component" value="Unassembled WGS sequence"/>
</dbReference>
<dbReference type="SMART" id="SM00464">
    <property type="entry name" value="LON"/>
    <property type="match status" value="1"/>
</dbReference>
<dbReference type="OrthoDB" id="264917at2759"/>
<feature type="domain" description="Lon N-terminal" evidence="6">
    <location>
        <begin position="195"/>
        <end position="451"/>
    </location>
</feature>
<dbReference type="InterPro" id="IPR017907">
    <property type="entry name" value="Znf_RING_CS"/>
</dbReference>
<keyword evidence="1" id="KW-0479">Metal-binding</keyword>
<dbReference type="Gene3D" id="3.30.40.10">
    <property type="entry name" value="Zinc/RING finger domain, C3HC4 (zinc finger)"/>
    <property type="match status" value="2"/>
</dbReference>
<keyword evidence="2 4" id="KW-0863">Zinc-finger</keyword>
<reference evidence="7 8" key="1">
    <citation type="submission" date="2016-03" db="EMBL/GenBank/DDBJ databases">
        <title>Choanephora cucurbitarum.</title>
        <authorList>
            <person name="Min B."/>
            <person name="Park H."/>
            <person name="Park J.-H."/>
            <person name="Shin H.-D."/>
            <person name="Choi I.-G."/>
        </authorList>
    </citation>
    <scope>NUCLEOTIDE SEQUENCE [LARGE SCALE GENOMIC DNA]</scope>
    <source>
        <strain evidence="7 8">KUS-F28377</strain>
    </source>
</reference>
<dbReference type="InterPro" id="IPR018957">
    <property type="entry name" value="Znf_C3HC4_RING-type"/>
</dbReference>
<dbReference type="InterPro" id="IPR015947">
    <property type="entry name" value="PUA-like_sf"/>
</dbReference>
<dbReference type="PROSITE" id="PS50089">
    <property type="entry name" value="ZF_RING_2"/>
    <property type="match status" value="1"/>
</dbReference>
<dbReference type="InterPro" id="IPR003111">
    <property type="entry name" value="Lon_prtase_N"/>
</dbReference>
<dbReference type="PANTHER" id="PTHR23327:SF42">
    <property type="entry name" value="LON PEPTIDASE N-TERMINAL DOMAIN AND RING FINGER PROTEIN C14F5.10C"/>
    <property type="match status" value="1"/>
</dbReference>
<dbReference type="PROSITE" id="PS51787">
    <property type="entry name" value="LON_N"/>
    <property type="match status" value="1"/>
</dbReference>
<dbReference type="SUPFAM" id="SSF57850">
    <property type="entry name" value="RING/U-box"/>
    <property type="match status" value="2"/>
</dbReference>
<dbReference type="SMART" id="SM00184">
    <property type="entry name" value="RING"/>
    <property type="match status" value="2"/>
</dbReference>
<dbReference type="Pfam" id="PF00097">
    <property type="entry name" value="zf-C3HC4"/>
    <property type="match status" value="1"/>
</dbReference>
<evidence type="ECO:0000259" key="5">
    <source>
        <dbReference type="PROSITE" id="PS50089"/>
    </source>
</evidence>
<accession>A0A1C7NE98</accession>
<evidence type="ECO:0000256" key="2">
    <source>
        <dbReference type="ARBA" id="ARBA00022771"/>
    </source>
</evidence>
<dbReference type="InterPro" id="IPR001841">
    <property type="entry name" value="Znf_RING"/>
</dbReference>
<dbReference type="GO" id="GO:0008270">
    <property type="term" value="F:zinc ion binding"/>
    <property type="evidence" value="ECO:0007669"/>
    <property type="project" value="UniProtKB-KW"/>
</dbReference>
<organism evidence="7 8">
    <name type="scientific">Choanephora cucurbitarum</name>
    <dbReference type="NCBI Taxonomy" id="101091"/>
    <lineage>
        <taxon>Eukaryota</taxon>
        <taxon>Fungi</taxon>
        <taxon>Fungi incertae sedis</taxon>
        <taxon>Mucoromycota</taxon>
        <taxon>Mucoromycotina</taxon>
        <taxon>Mucoromycetes</taxon>
        <taxon>Mucorales</taxon>
        <taxon>Mucorineae</taxon>
        <taxon>Choanephoraceae</taxon>
        <taxon>Choanephoroideae</taxon>
        <taxon>Choanephora</taxon>
    </lineage>
</organism>
<dbReference type="InterPro" id="IPR013083">
    <property type="entry name" value="Znf_RING/FYVE/PHD"/>
</dbReference>
<dbReference type="AlphaFoldDB" id="A0A1C7NE98"/>
<keyword evidence="3" id="KW-0862">Zinc</keyword>
<evidence type="ECO:0000256" key="4">
    <source>
        <dbReference type="PROSITE-ProRule" id="PRU00175"/>
    </source>
</evidence>
<dbReference type="PROSITE" id="PS00518">
    <property type="entry name" value="ZF_RING_1"/>
    <property type="match status" value="1"/>
</dbReference>
<evidence type="ECO:0000259" key="6">
    <source>
        <dbReference type="PROSITE" id="PS51787"/>
    </source>
</evidence>
<keyword evidence="8" id="KW-1185">Reference proteome</keyword>
<protein>
    <submittedName>
        <fullName evidence="7">LON peptidase N-terminal domain and RING finger protein 1</fullName>
    </submittedName>
</protein>
<evidence type="ECO:0000313" key="8">
    <source>
        <dbReference type="Proteomes" id="UP000093000"/>
    </source>
</evidence>
<dbReference type="Pfam" id="PF02190">
    <property type="entry name" value="LON_substr_bdg"/>
    <property type="match status" value="1"/>
</dbReference>
<dbReference type="SUPFAM" id="SSF88697">
    <property type="entry name" value="PUA domain-like"/>
    <property type="match status" value="1"/>
</dbReference>
<dbReference type="GO" id="GO:0061630">
    <property type="term" value="F:ubiquitin protein ligase activity"/>
    <property type="evidence" value="ECO:0007669"/>
    <property type="project" value="TreeGrafter"/>
</dbReference>
<sequence>MNQLSLIQSLTCIACGDILIDPITLSCGNSICSQCFPITSPTSIKKAVFRCPAPHCDSATHLFGPEMFTDAILMELTYSLRNLLLSSSPLDDKQNYSPNEKQLVKHTNTIASHLHCSVCTNPISDAVTTPCGHTFCRICVLKSKINHDACHTCHRPLPKFSSLSTQPQSQLVTHIIKEFQLSGLLPFSKQETDKLNSLSLHQENVPLFVSGAIIMPGQTYRLPIFAPNHLRMFHQVIVPSSRYNGLCLVSVHRSRPQVAQFGTILQIVGLEKRSDAIILDVIGVDRFRLESHKEEAESQLVGTLEILHEPAFNQSSPDVSLFYPSEFISTPPSPALDKDEQMAMSEQKEHLFTYTTDLAETILQYIQHFASVPTLPTHVLHAETAGLLGPLWFESVKSLHGPMPSKFDPVAVCWWAAAALPVPPNELYILLRTIPLIERLELIISWMQGLQFQWEKCRSIAIHAFSQATEQQS</sequence>
<evidence type="ECO:0000256" key="3">
    <source>
        <dbReference type="ARBA" id="ARBA00022833"/>
    </source>
</evidence>
<dbReference type="InParanoid" id="A0A1C7NE98"/>
<dbReference type="Gene3D" id="2.30.130.40">
    <property type="entry name" value="LON domain-like"/>
    <property type="match status" value="1"/>
</dbReference>